<dbReference type="EMBL" id="JBHSZH010000005">
    <property type="protein sequence ID" value="MFC7081286.1"/>
    <property type="molecule type" value="Genomic_DNA"/>
</dbReference>
<protein>
    <submittedName>
        <fullName evidence="7">Lamin tail domain-containing protein</fullName>
    </submittedName>
</protein>
<dbReference type="AlphaFoldDB" id="A0ABD5WL97"/>
<name>A0ABD5WL97_9EURY</name>
<comment type="caution">
    <text evidence="7">The sequence shown here is derived from an EMBL/GenBank/DDBJ whole genome shotgun (WGS) entry which is preliminary data.</text>
</comment>
<dbReference type="InterPro" id="IPR036415">
    <property type="entry name" value="Lamin_tail_dom_sf"/>
</dbReference>
<keyword evidence="8" id="KW-1185">Reference proteome</keyword>
<dbReference type="Proteomes" id="UP001596407">
    <property type="component" value="Unassembled WGS sequence"/>
</dbReference>
<evidence type="ECO:0000256" key="4">
    <source>
        <dbReference type="SAM" id="MobiDB-lite"/>
    </source>
</evidence>
<proteinExistence type="predicted"/>
<gene>
    <name evidence="7" type="ORF">ACFQJ6_15420</name>
</gene>
<feature type="domain" description="LTD" evidence="6">
    <location>
        <begin position="199"/>
        <end position="330"/>
    </location>
</feature>
<evidence type="ECO:0000259" key="6">
    <source>
        <dbReference type="PROSITE" id="PS51841"/>
    </source>
</evidence>
<dbReference type="Gene3D" id="2.60.40.1260">
    <property type="entry name" value="Lamin Tail domain"/>
    <property type="match status" value="1"/>
</dbReference>
<dbReference type="PANTHER" id="PTHR12302:SF3">
    <property type="entry name" value="SERINE_THREONINE-PROTEIN KINASE 31"/>
    <property type="match status" value="1"/>
</dbReference>
<dbReference type="RefSeq" id="WP_382210003.1">
    <property type="nucleotide sequence ID" value="NZ_JBHSZH010000005.1"/>
</dbReference>
<evidence type="ECO:0000259" key="5">
    <source>
        <dbReference type="PROSITE" id="PS50830"/>
    </source>
</evidence>
<dbReference type="PROSITE" id="PS51841">
    <property type="entry name" value="LTD"/>
    <property type="match status" value="1"/>
</dbReference>
<feature type="region of interest" description="Disordered" evidence="4">
    <location>
        <begin position="34"/>
        <end position="53"/>
    </location>
</feature>
<evidence type="ECO:0000256" key="3">
    <source>
        <dbReference type="ARBA" id="ARBA00022801"/>
    </source>
</evidence>
<dbReference type="InterPro" id="IPR002071">
    <property type="entry name" value="Thermonucl_AS"/>
</dbReference>
<dbReference type="SUPFAM" id="SSF74853">
    <property type="entry name" value="Lamin A/C globular tail domain"/>
    <property type="match status" value="1"/>
</dbReference>
<feature type="domain" description="TNase-like" evidence="5">
    <location>
        <begin position="66"/>
        <end position="213"/>
    </location>
</feature>
<evidence type="ECO:0000256" key="1">
    <source>
        <dbReference type="ARBA" id="ARBA00022722"/>
    </source>
</evidence>
<evidence type="ECO:0000313" key="7">
    <source>
        <dbReference type="EMBL" id="MFC7081286.1"/>
    </source>
</evidence>
<reference evidence="7 8" key="1">
    <citation type="journal article" date="2019" name="Int. J. Syst. Evol. Microbiol.">
        <title>The Global Catalogue of Microorganisms (GCM) 10K type strain sequencing project: providing services to taxonomists for standard genome sequencing and annotation.</title>
        <authorList>
            <consortium name="The Broad Institute Genomics Platform"/>
            <consortium name="The Broad Institute Genome Sequencing Center for Infectious Disease"/>
            <person name="Wu L."/>
            <person name="Ma J."/>
        </authorList>
    </citation>
    <scope>NUCLEOTIDE SEQUENCE [LARGE SCALE GENOMIC DNA]</scope>
    <source>
        <strain evidence="7 8">DT72</strain>
    </source>
</reference>
<organism evidence="7 8">
    <name type="scientific">Halorussus caseinilyticus</name>
    <dbReference type="NCBI Taxonomy" id="3034025"/>
    <lineage>
        <taxon>Archaea</taxon>
        <taxon>Methanobacteriati</taxon>
        <taxon>Methanobacteriota</taxon>
        <taxon>Stenosarchaea group</taxon>
        <taxon>Halobacteria</taxon>
        <taxon>Halobacteriales</taxon>
        <taxon>Haladaptataceae</taxon>
        <taxon>Halorussus</taxon>
    </lineage>
</organism>
<dbReference type="PANTHER" id="PTHR12302">
    <property type="entry name" value="EBNA2 BINDING PROTEIN P100"/>
    <property type="match status" value="1"/>
</dbReference>
<dbReference type="SUPFAM" id="SSF50199">
    <property type="entry name" value="Staphylococcal nuclease"/>
    <property type="match status" value="1"/>
</dbReference>
<keyword evidence="2" id="KW-0255">Endonuclease</keyword>
<sequence length="330" mass="35516">MNALQHPVQLDKHGLTALLVALLVVSVAAPASGVSATRATAGPTDLRSGGAAGVQATDYSTQSISGTEEVTVIDVTDGDTVTVEYDNGSTDEVRLLGVDTPEVYGSTSPSEFEGVPDTGDGETCLGYEGEVASAMAKNRLLGERVTLKFDSEADRRGYYGRLLAYVYIDGENFNYQLIDHGHARVYDSTFSMSDEFYAAESDAQSAGIGVWACEDPASELGEVTIERFHPDPVGDDYANMNEEFVVLQNRRSASADLGGWEMEDEYGNQYDFPGSFSLDSGQTVTLHTGTGSDTASHLYWGRTDYAVWNNDGDTGYLYTDGGEYVNSKSY</sequence>
<dbReference type="InterPro" id="IPR016071">
    <property type="entry name" value="Staphylococal_nuclease_OB-fold"/>
</dbReference>
<evidence type="ECO:0000256" key="2">
    <source>
        <dbReference type="ARBA" id="ARBA00022759"/>
    </source>
</evidence>
<keyword evidence="3" id="KW-0378">Hydrolase</keyword>
<dbReference type="Gene3D" id="2.40.50.90">
    <property type="match status" value="1"/>
</dbReference>
<accession>A0ABD5WL97</accession>
<evidence type="ECO:0000313" key="8">
    <source>
        <dbReference type="Proteomes" id="UP001596407"/>
    </source>
</evidence>
<dbReference type="SMART" id="SM00318">
    <property type="entry name" value="SNc"/>
    <property type="match status" value="1"/>
</dbReference>
<dbReference type="Pfam" id="PF00932">
    <property type="entry name" value="LTD"/>
    <property type="match status" value="1"/>
</dbReference>
<dbReference type="PROSITE" id="PS50830">
    <property type="entry name" value="TNASE_3"/>
    <property type="match status" value="1"/>
</dbReference>
<dbReference type="Pfam" id="PF00565">
    <property type="entry name" value="SNase"/>
    <property type="match status" value="1"/>
</dbReference>
<dbReference type="PROSITE" id="PS01123">
    <property type="entry name" value="TNASE_1"/>
    <property type="match status" value="1"/>
</dbReference>
<dbReference type="GO" id="GO:0004519">
    <property type="term" value="F:endonuclease activity"/>
    <property type="evidence" value="ECO:0007669"/>
    <property type="project" value="UniProtKB-KW"/>
</dbReference>
<keyword evidence="1" id="KW-0540">Nuclease</keyword>
<dbReference type="InterPro" id="IPR035437">
    <property type="entry name" value="SNase_OB-fold_sf"/>
</dbReference>
<dbReference type="InterPro" id="IPR001322">
    <property type="entry name" value="Lamin_tail_dom"/>
</dbReference>
<dbReference type="GO" id="GO:0016787">
    <property type="term" value="F:hydrolase activity"/>
    <property type="evidence" value="ECO:0007669"/>
    <property type="project" value="UniProtKB-KW"/>
</dbReference>